<evidence type="ECO:0000313" key="5">
    <source>
        <dbReference type="Proteomes" id="UP001208692"/>
    </source>
</evidence>
<comment type="caution">
    <text evidence="2">The sequence shown here is derived from an EMBL/GenBank/DDBJ whole genome shotgun (WGS) entry which is preliminary data.</text>
</comment>
<dbReference type="InterPro" id="IPR013728">
    <property type="entry name" value="BT_3987-like_N"/>
</dbReference>
<dbReference type="AlphaFoldDB" id="A0AAV5AS06"/>
<name>A0AAV5AS06_9FLAO</name>
<keyword evidence="5" id="KW-1185">Reference proteome</keyword>
<dbReference type="Proteomes" id="UP001208692">
    <property type="component" value="Unassembled WGS sequence"/>
</dbReference>
<dbReference type="EMBL" id="BQKA01000021">
    <property type="protein sequence ID" value="GJM50066.1"/>
    <property type="molecule type" value="Genomic_DNA"/>
</dbReference>
<evidence type="ECO:0000313" key="4">
    <source>
        <dbReference type="Proteomes" id="UP001207736"/>
    </source>
</evidence>
<evidence type="ECO:0000313" key="2">
    <source>
        <dbReference type="EMBL" id="GJM50066.1"/>
    </source>
</evidence>
<accession>A0AAV5AS06</accession>
<dbReference type="Gene3D" id="2.60.40.1740">
    <property type="entry name" value="hypothetical protein (bacova_03559)"/>
    <property type="match status" value="1"/>
</dbReference>
<dbReference type="Pfam" id="PF08522">
    <property type="entry name" value="BT_3987-like_N"/>
    <property type="match status" value="1"/>
</dbReference>
<dbReference type="Proteomes" id="UP001207736">
    <property type="component" value="Unassembled WGS sequence"/>
</dbReference>
<organism evidence="2 4">
    <name type="scientific">Capnocytophaga catalasegens</name>
    <dbReference type="NCBI Taxonomy" id="1004260"/>
    <lineage>
        <taxon>Bacteria</taxon>
        <taxon>Pseudomonadati</taxon>
        <taxon>Bacteroidota</taxon>
        <taxon>Flavobacteriia</taxon>
        <taxon>Flavobacteriales</taxon>
        <taxon>Flavobacteriaceae</taxon>
        <taxon>Capnocytophaga</taxon>
    </lineage>
</organism>
<protein>
    <recommendedName>
        <fullName evidence="1">BT-3987-like N-terminal domain-containing protein</fullName>
    </recommendedName>
</protein>
<dbReference type="EMBL" id="BQKB01000025">
    <property type="protein sequence ID" value="GJM53109.1"/>
    <property type="molecule type" value="Genomic_DNA"/>
</dbReference>
<dbReference type="RefSeq" id="WP_264846705.1">
    <property type="nucleotide sequence ID" value="NZ_BPMA01000028.1"/>
</dbReference>
<gene>
    <name evidence="2" type="ORF">RCZ15_10400</name>
    <name evidence="3" type="ORF">RCZ16_14260</name>
</gene>
<sequence>MKKLSILFALFTAIYVVSCDSKDAFDQEGLMSIYMPQASMLNGGFSNLYPVPFENGNIENYTLEETTKQMKIVLGVKNSGRSKNGFSVNVVADMETTNSVVADQQVENAVMLPEDTYSFPQSVSVEPGNNEKSFFLHVNMKKIADEYPEYFEKKMVLAIKITNNSNINSKLATTIIVIDGSKLLPTPPPPPIDTMLKGDAWKILPQNIGGVTGDTDIKIIDGRNIHYSSGAVAGRFNHVIYQPVEVVAGETYTYDMMIDITGQAWGWIQLHISPREPIASEDFNENRVFDVSNKITSPMSSLMSEASNIQDKKTFTATQNGVVYFVLKIGSWDNNFENLILSDLVFKKAPTLPKPPTETMLKGDAWKILPQGIDGGISNDAEIKIVDGKNIYYSNGNERKKYNHVIYQSVEVEGGKTYTYDMMLDFKKEKAWGWIQVYISSQEPTNGGDFNDNKVYDFSGNANPPTSGLMSDFSSIKDKTTFTPSQSGTIYFIIKIGCWDDNFEDLTISELNFKEKL</sequence>
<proteinExistence type="predicted"/>
<feature type="domain" description="BT-3987-like N-terminal" evidence="1">
    <location>
        <begin position="55"/>
        <end position="166"/>
    </location>
</feature>
<reference evidence="2 5" key="1">
    <citation type="submission" date="2021-11" db="EMBL/GenBank/DDBJ databases">
        <title>Draft genome sequence of Capnocytophaga sp. strain KC07075 isolated from cat oral cavity.</title>
        <authorList>
            <person name="Suzuki M."/>
            <person name="Imaoka K."/>
            <person name="Kimura M."/>
            <person name="Morikawa S."/>
            <person name="Maeda K."/>
        </authorList>
    </citation>
    <scope>NUCLEOTIDE SEQUENCE</scope>
    <source>
        <strain evidence="2">KC07075</strain>
        <strain evidence="3 5">KC07079</strain>
    </source>
</reference>
<evidence type="ECO:0000259" key="1">
    <source>
        <dbReference type="Pfam" id="PF08522"/>
    </source>
</evidence>
<evidence type="ECO:0000313" key="3">
    <source>
        <dbReference type="EMBL" id="GJM53109.1"/>
    </source>
</evidence>